<evidence type="ECO:0000313" key="3">
    <source>
        <dbReference type="Proteomes" id="UP000075884"/>
    </source>
</evidence>
<dbReference type="InterPro" id="IPR038717">
    <property type="entry name" value="Tc1-like_DDE_dom"/>
</dbReference>
<evidence type="ECO:0000259" key="1">
    <source>
        <dbReference type="Pfam" id="PF13358"/>
    </source>
</evidence>
<protein>
    <submittedName>
        <fullName evidence="2">DDE_3 domain-containing protein</fullName>
    </submittedName>
</protein>
<reference evidence="2" key="2">
    <citation type="submission" date="2020-05" db="UniProtKB">
        <authorList>
            <consortium name="EnsemblMetazoa"/>
        </authorList>
    </citation>
    <scope>IDENTIFICATION</scope>
    <source>
        <strain evidence="2">WRAIR2</strain>
    </source>
</reference>
<dbReference type="GO" id="GO:0003676">
    <property type="term" value="F:nucleic acid binding"/>
    <property type="evidence" value="ECO:0007669"/>
    <property type="project" value="InterPro"/>
</dbReference>
<proteinExistence type="predicted"/>
<dbReference type="EnsemblMetazoa" id="ADIR005616-RA">
    <property type="protein sequence ID" value="ADIR005616-PA"/>
    <property type="gene ID" value="ADIR005616"/>
</dbReference>
<evidence type="ECO:0000313" key="2">
    <source>
        <dbReference type="EnsemblMetazoa" id="ADIR005616-PA"/>
    </source>
</evidence>
<sequence>MTYTSILTKNLKNSARNGSKHTAYKSTAYFRASRIKLLEWPPQSPDLNSIEHLWSILDQNVEKET</sequence>
<dbReference type="Gene3D" id="3.30.420.10">
    <property type="entry name" value="Ribonuclease H-like superfamily/Ribonuclease H"/>
    <property type="match status" value="1"/>
</dbReference>
<keyword evidence="3" id="KW-1185">Reference proteome</keyword>
<organism evidence="2 3">
    <name type="scientific">Anopheles dirus</name>
    <dbReference type="NCBI Taxonomy" id="7168"/>
    <lineage>
        <taxon>Eukaryota</taxon>
        <taxon>Metazoa</taxon>
        <taxon>Ecdysozoa</taxon>
        <taxon>Arthropoda</taxon>
        <taxon>Hexapoda</taxon>
        <taxon>Insecta</taxon>
        <taxon>Pterygota</taxon>
        <taxon>Neoptera</taxon>
        <taxon>Endopterygota</taxon>
        <taxon>Diptera</taxon>
        <taxon>Nematocera</taxon>
        <taxon>Culicoidea</taxon>
        <taxon>Culicidae</taxon>
        <taxon>Anophelinae</taxon>
        <taxon>Anopheles</taxon>
    </lineage>
</organism>
<feature type="domain" description="Tc1-like transposase DDE" evidence="1">
    <location>
        <begin position="18"/>
        <end position="63"/>
    </location>
</feature>
<accession>A0A182NDA2</accession>
<dbReference type="InterPro" id="IPR036397">
    <property type="entry name" value="RNaseH_sf"/>
</dbReference>
<dbReference type="AlphaFoldDB" id="A0A182NDA2"/>
<dbReference type="Pfam" id="PF13358">
    <property type="entry name" value="DDE_3"/>
    <property type="match status" value="1"/>
</dbReference>
<reference evidence="3" key="1">
    <citation type="submission" date="2013-03" db="EMBL/GenBank/DDBJ databases">
        <title>The Genome Sequence of Anopheles dirus WRAIR2.</title>
        <authorList>
            <consortium name="The Broad Institute Genomics Platform"/>
            <person name="Neafsey D.E."/>
            <person name="Walton C."/>
            <person name="Walker B."/>
            <person name="Young S.K."/>
            <person name="Zeng Q."/>
            <person name="Gargeya S."/>
            <person name="Fitzgerald M."/>
            <person name="Haas B."/>
            <person name="Abouelleil A."/>
            <person name="Allen A.W."/>
            <person name="Alvarado L."/>
            <person name="Arachchi H.M."/>
            <person name="Berlin A.M."/>
            <person name="Chapman S.B."/>
            <person name="Gainer-Dewar J."/>
            <person name="Goldberg J."/>
            <person name="Griggs A."/>
            <person name="Gujja S."/>
            <person name="Hansen M."/>
            <person name="Howarth C."/>
            <person name="Imamovic A."/>
            <person name="Ireland A."/>
            <person name="Larimer J."/>
            <person name="McCowan C."/>
            <person name="Murphy C."/>
            <person name="Pearson M."/>
            <person name="Poon T.W."/>
            <person name="Priest M."/>
            <person name="Roberts A."/>
            <person name="Saif S."/>
            <person name="Shea T."/>
            <person name="Sisk P."/>
            <person name="Sykes S."/>
            <person name="Wortman J."/>
            <person name="Nusbaum C."/>
            <person name="Birren B."/>
        </authorList>
    </citation>
    <scope>NUCLEOTIDE SEQUENCE [LARGE SCALE GENOMIC DNA]</scope>
    <source>
        <strain evidence="3">WRAIR2</strain>
    </source>
</reference>
<dbReference type="VEuPathDB" id="VectorBase:ADIR005616"/>
<dbReference type="Proteomes" id="UP000075884">
    <property type="component" value="Unassembled WGS sequence"/>
</dbReference>
<name>A0A182NDA2_9DIPT</name>